<name>H6LAY9_SAPGL</name>
<evidence type="ECO:0000313" key="16">
    <source>
        <dbReference type="Proteomes" id="UP000007519"/>
    </source>
</evidence>
<dbReference type="Gene3D" id="3.40.50.20">
    <property type="match status" value="1"/>
</dbReference>
<evidence type="ECO:0000256" key="13">
    <source>
        <dbReference type="PROSITE-ProRule" id="PRU00409"/>
    </source>
</evidence>
<sequence length="421" mass="45719">MRIAILGSGGREHALSWKFAQELGQENVFCWPGNAGIPNSAAIDIQDFEALAQYSQAQQIDYIFVGPEQPLTDGIVDYFRADTNIQIVGPTQAAAQLEASKIFAKNFMQKYGVSTAKFKAFSGQELVEAKAFAAQYSGNLVLKFDGLAGGKGVFVCSNMDELENALEELIKKYGPSARFLLEEKIIGDEISILGFTDGQNCKLFPPAQDHKQLLDGDLGPNTGGMGVISPVPACHEDILAQIQEEIIAPTMAGLAAENLDYKGVIYFGVMLSKEGPKLLEYNVRFGDPETEVLLPQLKTPLLPLVQACLSGELAEAKMEFWPGYFVDLVQVAPGYPGAYPKGMPLVCRGQMPEGVLVFYAGVSRIDGQLCSSGGRVLNMLAQAPTLKEAQEKAYAACQQLSFEGAFYRKDIGQRVYKVLKA</sequence>
<keyword evidence="15" id="KW-0614">Plasmid</keyword>
<dbReference type="Pfam" id="PF01071">
    <property type="entry name" value="GARS_A"/>
    <property type="match status" value="1"/>
</dbReference>
<dbReference type="SUPFAM" id="SSF56059">
    <property type="entry name" value="Glutathione synthetase ATP-binding domain-like"/>
    <property type="match status" value="1"/>
</dbReference>
<evidence type="ECO:0000256" key="4">
    <source>
        <dbReference type="ARBA" id="ARBA00013255"/>
    </source>
</evidence>
<dbReference type="Gene3D" id="3.30.1490.20">
    <property type="entry name" value="ATP-grasp fold, A domain"/>
    <property type="match status" value="1"/>
</dbReference>
<evidence type="ECO:0000256" key="9">
    <source>
        <dbReference type="ARBA" id="ARBA00038345"/>
    </source>
</evidence>
<dbReference type="RefSeq" id="WP_015695509.1">
    <property type="nucleotide sequence ID" value="NC_016936.1"/>
</dbReference>
<dbReference type="AlphaFoldDB" id="H6LAY9"/>
<organism evidence="15 16">
    <name type="scientific">Saprospira grandis (strain Lewin)</name>
    <dbReference type="NCBI Taxonomy" id="984262"/>
    <lineage>
        <taxon>Bacteria</taxon>
        <taxon>Pseudomonadati</taxon>
        <taxon>Bacteroidota</taxon>
        <taxon>Saprospiria</taxon>
        <taxon>Saprospirales</taxon>
        <taxon>Saprospiraceae</taxon>
        <taxon>Saprospira</taxon>
    </lineage>
</organism>
<evidence type="ECO:0000259" key="14">
    <source>
        <dbReference type="PROSITE" id="PS50975"/>
    </source>
</evidence>
<keyword evidence="7 12" id="KW-0658">Purine biosynthesis</keyword>
<dbReference type="SMART" id="SM01209">
    <property type="entry name" value="GARS_A"/>
    <property type="match status" value="1"/>
</dbReference>
<evidence type="ECO:0000256" key="2">
    <source>
        <dbReference type="ARBA" id="ARBA00001946"/>
    </source>
</evidence>
<evidence type="ECO:0000256" key="10">
    <source>
        <dbReference type="ARBA" id="ARBA00042242"/>
    </source>
</evidence>
<comment type="similarity">
    <text evidence="9 12">Belongs to the GARS family.</text>
</comment>
<keyword evidence="16" id="KW-1185">Reference proteome</keyword>
<dbReference type="Gene3D" id="3.30.470.20">
    <property type="entry name" value="ATP-grasp fold, B domain"/>
    <property type="match status" value="1"/>
</dbReference>
<dbReference type="InterPro" id="IPR020560">
    <property type="entry name" value="PRibGlycinamide_synth_C-dom"/>
</dbReference>
<dbReference type="HAMAP" id="MF_00138">
    <property type="entry name" value="GARS"/>
    <property type="match status" value="1"/>
</dbReference>
<dbReference type="SUPFAM" id="SSF52440">
    <property type="entry name" value="PreATP-grasp domain"/>
    <property type="match status" value="1"/>
</dbReference>
<dbReference type="PANTHER" id="PTHR43472:SF1">
    <property type="entry name" value="PHOSPHORIBOSYLAMINE--GLYCINE LIGASE, CHLOROPLASTIC"/>
    <property type="match status" value="1"/>
</dbReference>
<feature type="domain" description="ATP-grasp" evidence="14">
    <location>
        <begin position="105"/>
        <end position="310"/>
    </location>
</feature>
<dbReference type="InterPro" id="IPR000115">
    <property type="entry name" value="PRibGlycinamide_synth"/>
</dbReference>
<dbReference type="NCBIfam" id="TIGR00877">
    <property type="entry name" value="purD"/>
    <property type="match status" value="1"/>
</dbReference>
<evidence type="ECO:0000256" key="6">
    <source>
        <dbReference type="ARBA" id="ARBA00022741"/>
    </source>
</evidence>
<reference evidence="15 16" key="1">
    <citation type="journal article" date="2012" name="Stand. Genomic Sci.">
        <title>Complete genome sequencing and analysis of Saprospira grandis str. Lewin, a predatory marine bacterium.</title>
        <authorList>
            <person name="Saw J.H."/>
            <person name="Yuryev A."/>
            <person name="Kanbe M."/>
            <person name="Hou S."/>
            <person name="Young A.G."/>
            <person name="Aizawa S."/>
            <person name="Alam M."/>
        </authorList>
    </citation>
    <scope>NUCLEOTIDE SEQUENCE [LARGE SCALE GENOMIC DNA]</scope>
    <source>
        <strain evidence="15 16">Lewin</strain>
        <plasmid evidence="16">Plasmid SGRA01</plasmid>
    </source>
</reference>
<comment type="cofactor">
    <cofactor evidence="2">
        <name>Mg(2+)</name>
        <dbReference type="ChEBI" id="CHEBI:18420"/>
    </cofactor>
</comment>
<keyword evidence="8 13" id="KW-0067">ATP-binding</keyword>
<dbReference type="UniPathway" id="UPA00074">
    <property type="reaction ID" value="UER00125"/>
</dbReference>
<evidence type="ECO:0000256" key="3">
    <source>
        <dbReference type="ARBA" id="ARBA00005174"/>
    </source>
</evidence>
<dbReference type="InterPro" id="IPR011054">
    <property type="entry name" value="Rudment_hybrid_motif"/>
</dbReference>
<dbReference type="InterPro" id="IPR016185">
    <property type="entry name" value="PreATP-grasp_dom_sf"/>
</dbReference>
<dbReference type="GO" id="GO:0009113">
    <property type="term" value="P:purine nucleobase biosynthetic process"/>
    <property type="evidence" value="ECO:0007669"/>
    <property type="project" value="InterPro"/>
</dbReference>
<dbReference type="GO" id="GO:0046872">
    <property type="term" value="F:metal ion binding"/>
    <property type="evidence" value="ECO:0007669"/>
    <property type="project" value="InterPro"/>
</dbReference>
<evidence type="ECO:0000256" key="11">
    <source>
        <dbReference type="ARBA" id="ARBA00042864"/>
    </source>
</evidence>
<protein>
    <recommendedName>
        <fullName evidence="4 12">Phosphoribosylamine--glycine ligase</fullName>
        <ecNumber evidence="4 12">6.3.4.13</ecNumber>
    </recommendedName>
    <alternativeName>
        <fullName evidence="12">GARS</fullName>
    </alternativeName>
    <alternativeName>
        <fullName evidence="10 12">Glycinamide ribonucleotide synthetase</fullName>
    </alternativeName>
    <alternativeName>
        <fullName evidence="11 12">Phosphoribosylglycinamide synthetase</fullName>
    </alternativeName>
</protein>
<dbReference type="Proteomes" id="UP000007519">
    <property type="component" value="Plasmid unnamed"/>
</dbReference>
<comment type="pathway">
    <text evidence="3 12">Purine metabolism; IMP biosynthesis via de novo pathway; N(1)-(5-phospho-D-ribosyl)glycinamide from 5-phospho-alpha-D-ribose 1-diphosphate: step 2/2.</text>
</comment>
<dbReference type="GO" id="GO:0004637">
    <property type="term" value="F:phosphoribosylamine-glycine ligase activity"/>
    <property type="evidence" value="ECO:0007669"/>
    <property type="project" value="UniProtKB-UniRule"/>
</dbReference>
<dbReference type="InterPro" id="IPR020559">
    <property type="entry name" value="PRibGlycinamide_synth_CS"/>
</dbReference>
<dbReference type="PROSITE" id="PS50975">
    <property type="entry name" value="ATP_GRASP"/>
    <property type="match status" value="1"/>
</dbReference>
<dbReference type="PROSITE" id="PS00184">
    <property type="entry name" value="GARS"/>
    <property type="match status" value="1"/>
</dbReference>
<dbReference type="OrthoDB" id="9807240at2"/>
<dbReference type="Pfam" id="PF02843">
    <property type="entry name" value="GARS_C"/>
    <property type="match status" value="1"/>
</dbReference>
<comment type="cofactor">
    <cofactor evidence="1">
        <name>Mn(2+)</name>
        <dbReference type="ChEBI" id="CHEBI:29035"/>
    </cofactor>
</comment>
<evidence type="ECO:0000256" key="8">
    <source>
        <dbReference type="ARBA" id="ARBA00022840"/>
    </source>
</evidence>
<comment type="catalytic activity">
    <reaction evidence="12">
        <text>5-phospho-beta-D-ribosylamine + glycine + ATP = N(1)-(5-phospho-beta-D-ribosyl)glycinamide + ADP + phosphate + H(+)</text>
        <dbReference type="Rhea" id="RHEA:17453"/>
        <dbReference type="ChEBI" id="CHEBI:15378"/>
        <dbReference type="ChEBI" id="CHEBI:30616"/>
        <dbReference type="ChEBI" id="CHEBI:43474"/>
        <dbReference type="ChEBI" id="CHEBI:57305"/>
        <dbReference type="ChEBI" id="CHEBI:58681"/>
        <dbReference type="ChEBI" id="CHEBI:143788"/>
        <dbReference type="ChEBI" id="CHEBI:456216"/>
        <dbReference type="EC" id="6.3.4.13"/>
    </reaction>
</comment>
<dbReference type="SMART" id="SM01210">
    <property type="entry name" value="GARS_C"/>
    <property type="match status" value="1"/>
</dbReference>
<geneLocation type="plasmid" evidence="16">
    <name>SGRA01</name>
</geneLocation>
<dbReference type="InterPro" id="IPR013815">
    <property type="entry name" value="ATP_grasp_subdomain_1"/>
</dbReference>
<dbReference type="GO" id="GO:0006189">
    <property type="term" value="P:'de novo' IMP biosynthetic process"/>
    <property type="evidence" value="ECO:0007669"/>
    <property type="project" value="UniProtKB-UniRule"/>
</dbReference>
<dbReference type="InterPro" id="IPR037123">
    <property type="entry name" value="PRibGlycinamide_synth_C_sf"/>
</dbReference>
<dbReference type="SUPFAM" id="SSF51246">
    <property type="entry name" value="Rudiment single hybrid motif"/>
    <property type="match status" value="1"/>
</dbReference>
<dbReference type="EC" id="6.3.4.13" evidence="4 12"/>
<dbReference type="Pfam" id="PF02844">
    <property type="entry name" value="GARS_N"/>
    <property type="match status" value="1"/>
</dbReference>
<dbReference type="InterPro" id="IPR011761">
    <property type="entry name" value="ATP-grasp"/>
</dbReference>
<dbReference type="Gene3D" id="3.90.600.10">
    <property type="entry name" value="Phosphoribosylglycinamide synthetase, C-terminal domain"/>
    <property type="match status" value="1"/>
</dbReference>
<evidence type="ECO:0000256" key="7">
    <source>
        <dbReference type="ARBA" id="ARBA00022755"/>
    </source>
</evidence>
<dbReference type="GO" id="GO:0005524">
    <property type="term" value="F:ATP binding"/>
    <property type="evidence" value="ECO:0007669"/>
    <property type="project" value="UniProtKB-UniRule"/>
</dbReference>
<evidence type="ECO:0000256" key="12">
    <source>
        <dbReference type="HAMAP-Rule" id="MF_00138"/>
    </source>
</evidence>
<gene>
    <name evidence="12 15" type="primary">purD</name>
    <name evidence="15" type="ORF">SGRA_p0014</name>
</gene>
<evidence type="ECO:0000313" key="15">
    <source>
        <dbReference type="EMBL" id="AFC26954.1"/>
    </source>
</evidence>
<proteinExistence type="inferred from homology"/>
<dbReference type="HOGENOM" id="CLU_027420_3_1_10"/>
<keyword evidence="6 13" id="KW-0547">Nucleotide-binding</keyword>
<dbReference type="eggNOG" id="COG0151">
    <property type="taxonomic scope" value="Bacteria"/>
</dbReference>
<keyword evidence="5 12" id="KW-0436">Ligase</keyword>
<dbReference type="InterPro" id="IPR020562">
    <property type="entry name" value="PRibGlycinamide_synth_N"/>
</dbReference>
<evidence type="ECO:0000256" key="1">
    <source>
        <dbReference type="ARBA" id="ARBA00001936"/>
    </source>
</evidence>
<dbReference type="InterPro" id="IPR020561">
    <property type="entry name" value="PRibGlycinamid_synth_ATP-grasp"/>
</dbReference>
<dbReference type="EMBL" id="CP002832">
    <property type="protein sequence ID" value="AFC26954.1"/>
    <property type="molecule type" value="Genomic_DNA"/>
</dbReference>
<accession>H6LAY9</accession>
<evidence type="ECO:0000256" key="5">
    <source>
        <dbReference type="ARBA" id="ARBA00022598"/>
    </source>
</evidence>
<dbReference type="KEGG" id="sgn:SGRA_p0014"/>
<dbReference type="PANTHER" id="PTHR43472">
    <property type="entry name" value="PHOSPHORIBOSYLAMINE--GLYCINE LIGASE"/>
    <property type="match status" value="1"/>
</dbReference>